<evidence type="ECO:0000256" key="8">
    <source>
        <dbReference type="PROSITE-ProRule" id="PRU00205"/>
    </source>
</evidence>
<keyword evidence="4 8" id="KW-0812">Transmembrane</keyword>
<reference evidence="12" key="1">
    <citation type="submission" date="2021-02" db="EMBL/GenBank/DDBJ databases">
        <authorList>
            <person name="Nowell W R."/>
        </authorList>
    </citation>
    <scope>NUCLEOTIDE SEQUENCE</scope>
</reference>
<evidence type="ECO:0000256" key="7">
    <source>
        <dbReference type="ARBA" id="ARBA00023136"/>
    </source>
</evidence>
<dbReference type="InterPro" id="IPR006634">
    <property type="entry name" value="TLC-dom"/>
</dbReference>
<comment type="caution">
    <text evidence="12">The sequence shown here is derived from an EMBL/GenBank/DDBJ whole genome shotgun (WGS) entry which is preliminary data.</text>
</comment>
<dbReference type="Proteomes" id="UP000663832">
    <property type="component" value="Unassembled WGS sequence"/>
</dbReference>
<feature type="transmembrane region" description="Helical" evidence="10">
    <location>
        <begin position="123"/>
        <end position="143"/>
    </location>
</feature>
<evidence type="ECO:0000256" key="5">
    <source>
        <dbReference type="ARBA" id="ARBA00022927"/>
    </source>
</evidence>
<evidence type="ECO:0000256" key="3">
    <source>
        <dbReference type="ARBA" id="ARBA00022448"/>
    </source>
</evidence>
<comment type="similarity">
    <text evidence="2">Belongs to the TRAM family.</text>
</comment>
<sequence length="411" mass="47672">MPTPAAVLKKKAAAKNPPIFSHDFIIQNHGDITSGILMVLAVGTILQVTSSYCTAFFGPSHNITNLNAIDRSTVLLFNYGYKDLAMLFAYTLICITIHAIWQEYVLDKIYKRLHLSKSKNEKLFESGQLILFYIISVLWAFMLFKDEGYLQSGLDYLWRDYPYVGMTTWTKLYFIIQISYWLHNYPELYLQKVRKEDISSRIIYTSLYLIVILYSYLTRFWRISIILLTIHYLIEIFYHSSRLAYFYTNAKTNSNTAKTVSKKLFQLWNCSFIFGRLVSVVLIWLTFWFGLKSSSVDSVSFLSTPLANSNDNNDTLPETVFISNFNTPFVRFITLILSGTLQFWLVWNFIQFHMKRRRDRNNTQTTVIASPKTPKLKQKQQDLAQSKSENDETTEQVAQPAASGRGNKKGN</sequence>
<feature type="transmembrane region" description="Helical" evidence="10">
    <location>
        <begin position="329"/>
        <end position="350"/>
    </location>
</feature>
<evidence type="ECO:0000256" key="2">
    <source>
        <dbReference type="ARBA" id="ARBA00005999"/>
    </source>
</evidence>
<feature type="region of interest" description="Disordered" evidence="9">
    <location>
        <begin position="361"/>
        <end position="411"/>
    </location>
</feature>
<evidence type="ECO:0000256" key="4">
    <source>
        <dbReference type="ARBA" id="ARBA00022692"/>
    </source>
</evidence>
<dbReference type="GO" id="GO:0005789">
    <property type="term" value="C:endoplasmic reticulum membrane"/>
    <property type="evidence" value="ECO:0007669"/>
    <property type="project" value="TreeGrafter"/>
</dbReference>
<evidence type="ECO:0000256" key="6">
    <source>
        <dbReference type="ARBA" id="ARBA00022989"/>
    </source>
</evidence>
<feature type="transmembrane region" description="Helical" evidence="10">
    <location>
        <begin position="84"/>
        <end position="102"/>
    </location>
</feature>
<keyword evidence="3" id="KW-0813">Transport</keyword>
<evidence type="ECO:0000313" key="14">
    <source>
        <dbReference type="Proteomes" id="UP000663832"/>
    </source>
</evidence>
<feature type="domain" description="TLC" evidence="11">
    <location>
        <begin position="121"/>
        <end position="360"/>
    </location>
</feature>
<dbReference type="PROSITE" id="PS50922">
    <property type="entry name" value="TLC"/>
    <property type="match status" value="1"/>
</dbReference>
<dbReference type="InterPro" id="IPR016447">
    <property type="entry name" value="Translocation_assoc_membrane"/>
</dbReference>
<feature type="transmembrane region" description="Helical" evidence="10">
    <location>
        <begin position="163"/>
        <end position="182"/>
    </location>
</feature>
<evidence type="ECO:0000256" key="10">
    <source>
        <dbReference type="SAM" id="Phobius"/>
    </source>
</evidence>
<dbReference type="Proteomes" id="UP000663877">
    <property type="component" value="Unassembled WGS sequence"/>
</dbReference>
<dbReference type="PANTHER" id="PTHR12371:SF11">
    <property type="entry name" value="TRANSLOCATING CHAIN-ASSOCIATED MEMBRANE PROTEIN"/>
    <property type="match status" value="1"/>
</dbReference>
<feature type="transmembrane region" description="Helical" evidence="10">
    <location>
        <begin position="267"/>
        <end position="291"/>
    </location>
</feature>
<evidence type="ECO:0000313" key="13">
    <source>
        <dbReference type="EMBL" id="CAF1246896.1"/>
    </source>
</evidence>
<keyword evidence="6 10" id="KW-1133">Transmembrane helix</keyword>
<dbReference type="EMBL" id="CAJNOI010000003">
    <property type="protein sequence ID" value="CAF0735651.1"/>
    <property type="molecule type" value="Genomic_DNA"/>
</dbReference>
<dbReference type="AlphaFoldDB" id="A0A813NDB8"/>
<evidence type="ECO:0000259" key="11">
    <source>
        <dbReference type="PROSITE" id="PS50922"/>
    </source>
</evidence>
<feature type="transmembrane region" description="Helical" evidence="10">
    <location>
        <begin position="36"/>
        <end position="57"/>
    </location>
</feature>
<evidence type="ECO:0000256" key="9">
    <source>
        <dbReference type="SAM" id="MobiDB-lite"/>
    </source>
</evidence>
<protein>
    <recommendedName>
        <fullName evidence="11">TLC domain-containing protein</fullName>
    </recommendedName>
</protein>
<keyword evidence="14" id="KW-1185">Reference proteome</keyword>
<proteinExistence type="inferred from homology"/>
<accession>A0A813NDB8</accession>
<name>A0A813NDB8_9BILA</name>
<gene>
    <name evidence="12" type="ORF">BJG266_LOCUS1514</name>
    <name evidence="13" type="ORF">QVE165_LOCUS28288</name>
</gene>
<feature type="transmembrane region" description="Helical" evidence="10">
    <location>
        <begin position="223"/>
        <end position="247"/>
    </location>
</feature>
<dbReference type="EMBL" id="CAJNOM010000220">
    <property type="protein sequence ID" value="CAF1246896.1"/>
    <property type="molecule type" value="Genomic_DNA"/>
</dbReference>
<dbReference type="GO" id="GO:0006616">
    <property type="term" value="P:SRP-dependent cotranslational protein targeting to membrane, translocation"/>
    <property type="evidence" value="ECO:0007669"/>
    <property type="project" value="InterPro"/>
</dbReference>
<comment type="subcellular location">
    <subcellularLocation>
        <location evidence="1">Membrane</location>
        <topology evidence="1">Multi-pass membrane protein</topology>
    </subcellularLocation>
</comment>
<dbReference type="OrthoDB" id="3053196at2759"/>
<dbReference type="GO" id="GO:0045048">
    <property type="term" value="P:protein insertion into ER membrane"/>
    <property type="evidence" value="ECO:0007669"/>
    <property type="project" value="TreeGrafter"/>
</dbReference>
<keyword evidence="5" id="KW-0653">Protein transport</keyword>
<dbReference type="PANTHER" id="PTHR12371">
    <property type="entry name" value="TRANSLOCATION ASSOCIATED MEMBRANE PROTEIN"/>
    <property type="match status" value="1"/>
</dbReference>
<feature type="transmembrane region" description="Helical" evidence="10">
    <location>
        <begin position="202"/>
        <end position="217"/>
    </location>
</feature>
<evidence type="ECO:0000256" key="1">
    <source>
        <dbReference type="ARBA" id="ARBA00004141"/>
    </source>
</evidence>
<dbReference type="SMART" id="SM00724">
    <property type="entry name" value="TLC"/>
    <property type="match status" value="1"/>
</dbReference>
<evidence type="ECO:0000313" key="12">
    <source>
        <dbReference type="EMBL" id="CAF0735651.1"/>
    </source>
</evidence>
<dbReference type="Pfam" id="PF03798">
    <property type="entry name" value="TRAM_LAG1_CLN8"/>
    <property type="match status" value="1"/>
</dbReference>
<evidence type="ECO:0000313" key="15">
    <source>
        <dbReference type="Proteomes" id="UP000663877"/>
    </source>
</evidence>
<organism evidence="12 15">
    <name type="scientific">Adineta steineri</name>
    <dbReference type="NCBI Taxonomy" id="433720"/>
    <lineage>
        <taxon>Eukaryota</taxon>
        <taxon>Metazoa</taxon>
        <taxon>Spiralia</taxon>
        <taxon>Gnathifera</taxon>
        <taxon>Rotifera</taxon>
        <taxon>Eurotatoria</taxon>
        <taxon>Bdelloidea</taxon>
        <taxon>Adinetida</taxon>
        <taxon>Adinetidae</taxon>
        <taxon>Adineta</taxon>
    </lineage>
</organism>
<keyword evidence="7 8" id="KW-0472">Membrane</keyword>